<dbReference type="EMBL" id="JBFDAA010000008">
    <property type="protein sequence ID" value="KAL1130125.1"/>
    <property type="molecule type" value="Genomic_DNA"/>
</dbReference>
<evidence type="ECO:0000313" key="3">
    <source>
        <dbReference type="Proteomes" id="UP001558652"/>
    </source>
</evidence>
<evidence type="ECO:0008006" key="4">
    <source>
        <dbReference type="Google" id="ProtNLM"/>
    </source>
</evidence>
<keyword evidence="3" id="KW-1185">Reference proteome</keyword>
<protein>
    <recommendedName>
        <fullName evidence="4">Dynein heavy chain linker domain-containing protein</fullName>
    </recommendedName>
</protein>
<comment type="caution">
    <text evidence="2">The sequence shown here is derived from an EMBL/GenBank/DDBJ whole genome shotgun (WGS) entry which is preliminary data.</text>
</comment>
<evidence type="ECO:0000313" key="2">
    <source>
        <dbReference type="EMBL" id="KAL1130125.1"/>
    </source>
</evidence>
<reference evidence="2 3" key="1">
    <citation type="submission" date="2024-07" db="EMBL/GenBank/DDBJ databases">
        <title>Chromosome-level genome assembly of the water stick insect Ranatra chinensis (Heteroptera: Nepidae).</title>
        <authorList>
            <person name="Liu X."/>
        </authorList>
    </citation>
    <scope>NUCLEOTIDE SEQUENCE [LARGE SCALE GENOMIC DNA]</scope>
    <source>
        <strain evidence="2">Cailab_2021Rc</strain>
        <tissue evidence="2">Muscle</tissue>
    </source>
</reference>
<feature type="coiled-coil region" evidence="1">
    <location>
        <begin position="90"/>
        <end position="121"/>
    </location>
</feature>
<evidence type="ECO:0000256" key="1">
    <source>
        <dbReference type="SAM" id="Coils"/>
    </source>
</evidence>
<proteinExistence type="predicted"/>
<keyword evidence="1" id="KW-0175">Coiled coil</keyword>
<name>A0ABD0YFQ1_9HEMI</name>
<organism evidence="2 3">
    <name type="scientific">Ranatra chinensis</name>
    <dbReference type="NCBI Taxonomy" id="642074"/>
    <lineage>
        <taxon>Eukaryota</taxon>
        <taxon>Metazoa</taxon>
        <taxon>Ecdysozoa</taxon>
        <taxon>Arthropoda</taxon>
        <taxon>Hexapoda</taxon>
        <taxon>Insecta</taxon>
        <taxon>Pterygota</taxon>
        <taxon>Neoptera</taxon>
        <taxon>Paraneoptera</taxon>
        <taxon>Hemiptera</taxon>
        <taxon>Heteroptera</taxon>
        <taxon>Panheteroptera</taxon>
        <taxon>Nepomorpha</taxon>
        <taxon>Nepidae</taxon>
        <taxon>Ranatrinae</taxon>
        <taxon>Ranatra</taxon>
    </lineage>
</organism>
<accession>A0ABD0YFQ1</accession>
<dbReference type="AlphaFoldDB" id="A0ABD0YFQ1"/>
<gene>
    <name evidence="2" type="ORF">AAG570_013063</name>
</gene>
<dbReference type="Proteomes" id="UP001558652">
    <property type="component" value="Unassembled WGS sequence"/>
</dbReference>
<sequence length="268" mass="31315">MLETEVRGEFSRLNIEIRLDNFIINVAKLKIEAELQNRLFWEELQRRLHSSMQHDLDLINNFLQRAMSVLKAKAHEVNDIAEAFRQHELILEEGKKVEELKENLVNETQEYYDEIERFKLNWMELKPSEKQLFKSEGSSTFFEDSLTLITQKKQQWGAVMEKVLSFKKFPNAVGALVTWQLEYNYDRHCWGRTEESWTPDEERCVRDLISGDKRFQGLLGMRRTTEWPANSAAAALEVPPEEAGSIALPLAHGWEECSPASILPRLYL</sequence>